<dbReference type="AlphaFoldDB" id="A0A1J1IZ74"/>
<sequence>MLRKSILKVHSIARQSLGRNSVRLMSSVEDDEPPCKLCPDVDSEKRNEATASDSTIEDSPPFRSHHELIPKNLSIMKTFELESNSTNFHMISKGH</sequence>
<gene>
    <name evidence="2" type="ORF">CLUMA_CG018674</name>
</gene>
<keyword evidence="3" id="KW-1185">Reference proteome</keyword>
<organism evidence="2 3">
    <name type="scientific">Clunio marinus</name>
    <dbReference type="NCBI Taxonomy" id="568069"/>
    <lineage>
        <taxon>Eukaryota</taxon>
        <taxon>Metazoa</taxon>
        <taxon>Ecdysozoa</taxon>
        <taxon>Arthropoda</taxon>
        <taxon>Hexapoda</taxon>
        <taxon>Insecta</taxon>
        <taxon>Pterygota</taxon>
        <taxon>Neoptera</taxon>
        <taxon>Endopterygota</taxon>
        <taxon>Diptera</taxon>
        <taxon>Nematocera</taxon>
        <taxon>Chironomoidea</taxon>
        <taxon>Chironomidae</taxon>
        <taxon>Clunio</taxon>
    </lineage>
</organism>
<feature type="region of interest" description="Disordered" evidence="1">
    <location>
        <begin position="25"/>
        <end position="64"/>
    </location>
</feature>
<evidence type="ECO:0000313" key="2">
    <source>
        <dbReference type="EMBL" id="CRL05447.1"/>
    </source>
</evidence>
<evidence type="ECO:0000256" key="1">
    <source>
        <dbReference type="SAM" id="MobiDB-lite"/>
    </source>
</evidence>
<accession>A0A1J1IZ74</accession>
<dbReference type="Proteomes" id="UP000183832">
    <property type="component" value="Unassembled WGS sequence"/>
</dbReference>
<reference evidence="2 3" key="1">
    <citation type="submission" date="2015-04" db="EMBL/GenBank/DDBJ databases">
        <authorList>
            <person name="Syromyatnikov M.Y."/>
            <person name="Popov V.N."/>
        </authorList>
    </citation>
    <scope>NUCLEOTIDE SEQUENCE [LARGE SCALE GENOMIC DNA]</scope>
</reference>
<protein>
    <submittedName>
        <fullName evidence="2">CLUMA_CG018674, isoform A</fullName>
    </submittedName>
</protein>
<name>A0A1J1IZ74_9DIPT</name>
<proteinExistence type="predicted"/>
<evidence type="ECO:0000313" key="3">
    <source>
        <dbReference type="Proteomes" id="UP000183832"/>
    </source>
</evidence>
<dbReference type="EMBL" id="CVRI01000064">
    <property type="protein sequence ID" value="CRL05447.1"/>
    <property type="molecule type" value="Genomic_DNA"/>
</dbReference>